<dbReference type="AlphaFoldDB" id="A0A387BV51"/>
<dbReference type="KEGG" id="gry:D7I44_16580"/>
<gene>
    <name evidence="1" type="ORF">D7I44_16580</name>
</gene>
<reference evidence="1 2" key="1">
    <citation type="submission" date="2018-09" db="EMBL/GenBank/DDBJ databases">
        <title>Genome sequencing of strain 2DFW10M-5.</title>
        <authorList>
            <person name="Heo J."/>
            <person name="Kim S.-J."/>
            <person name="Kwon S.-W."/>
        </authorList>
    </citation>
    <scope>NUCLEOTIDE SEQUENCE [LARGE SCALE GENOMIC DNA]</scope>
    <source>
        <strain evidence="1 2">2DFW10M-5</strain>
    </source>
</reference>
<name>A0A387BV51_9MICO</name>
<protein>
    <submittedName>
        <fullName evidence="1">Uncharacterized protein</fullName>
    </submittedName>
</protein>
<dbReference type="EMBL" id="CP032624">
    <property type="protein sequence ID" value="AYG04976.1"/>
    <property type="molecule type" value="Genomic_DNA"/>
</dbReference>
<accession>A0A387BV51</accession>
<evidence type="ECO:0000313" key="2">
    <source>
        <dbReference type="Proteomes" id="UP000275069"/>
    </source>
</evidence>
<organism evidence="1 2">
    <name type="scientific">Gryllotalpicola protaetiae</name>
    <dbReference type="NCBI Taxonomy" id="2419771"/>
    <lineage>
        <taxon>Bacteria</taxon>
        <taxon>Bacillati</taxon>
        <taxon>Actinomycetota</taxon>
        <taxon>Actinomycetes</taxon>
        <taxon>Micrococcales</taxon>
        <taxon>Microbacteriaceae</taxon>
        <taxon>Gryllotalpicola</taxon>
    </lineage>
</organism>
<proteinExistence type="predicted"/>
<evidence type="ECO:0000313" key="1">
    <source>
        <dbReference type="EMBL" id="AYG04976.1"/>
    </source>
</evidence>
<dbReference type="Proteomes" id="UP000275069">
    <property type="component" value="Chromosome"/>
</dbReference>
<sequence length="68" mass="7633">MLESVLVDEEQVQATIVNRVPRIGSRERVVAACEFLQDIQRFPQRPVTDTITAQHASRVQVDISQGLS</sequence>
<keyword evidence="2" id="KW-1185">Reference proteome</keyword>